<evidence type="ECO:0000256" key="5">
    <source>
        <dbReference type="ARBA" id="ARBA00023125"/>
    </source>
</evidence>
<evidence type="ECO:0000256" key="2">
    <source>
        <dbReference type="ARBA" id="ARBA00006645"/>
    </source>
</evidence>
<feature type="domain" description="DNA topoisomerase I catalytic core eukaryotic-type" evidence="8">
    <location>
        <begin position="307"/>
        <end position="520"/>
    </location>
</feature>
<dbReference type="InterPro" id="IPR014711">
    <property type="entry name" value="TopoI_cat_a-hlx-sub_euk"/>
</dbReference>
<feature type="region of interest" description="Disordered" evidence="7">
    <location>
        <begin position="1"/>
        <end position="69"/>
    </location>
</feature>
<evidence type="ECO:0000256" key="6">
    <source>
        <dbReference type="ARBA" id="ARBA00023235"/>
    </source>
</evidence>
<dbReference type="EC" id="5.6.2.1" evidence="3"/>
<dbReference type="Gene3D" id="3.30.66.10">
    <property type="entry name" value="DNA topoisomerase I domain"/>
    <property type="match status" value="1"/>
</dbReference>
<dbReference type="InterPro" id="IPR013500">
    <property type="entry name" value="TopoI_cat_euk"/>
</dbReference>
<organism evidence="10 11">
    <name type="scientific">Pseudomonas syringae pv. avii</name>
    <dbReference type="NCBI Taxonomy" id="663959"/>
    <lineage>
        <taxon>Bacteria</taxon>
        <taxon>Pseudomonadati</taxon>
        <taxon>Pseudomonadota</taxon>
        <taxon>Gammaproteobacteria</taxon>
        <taxon>Pseudomonadales</taxon>
        <taxon>Pseudomonadaceae</taxon>
        <taxon>Pseudomonas</taxon>
        <taxon>Pseudomonas syringae</taxon>
    </lineage>
</organism>
<evidence type="ECO:0000256" key="4">
    <source>
        <dbReference type="ARBA" id="ARBA00023029"/>
    </source>
</evidence>
<evidence type="ECO:0000259" key="8">
    <source>
        <dbReference type="Pfam" id="PF01028"/>
    </source>
</evidence>
<gene>
    <name evidence="10" type="ORF">ALP29_04848</name>
</gene>
<dbReference type="PRINTS" id="PR00416">
    <property type="entry name" value="EUTPISMRASEI"/>
</dbReference>
<dbReference type="EMBL" id="RBUA01000922">
    <property type="protein sequence ID" value="RMU53449.1"/>
    <property type="molecule type" value="Genomic_DNA"/>
</dbReference>
<dbReference type="SUPFAM" id="SSF55869">
    <property type="entry name" value="DNA topoisomerase I domain"/>
    <property type="match status" value="1"/>
</dbReference>
<evidence type="ECO:0000313" key="10">
    <source>
        <dbReference type="EMBL" id="RMU53449.1"/>
    </source>
</evidence>
<name>A0A3M5V5S3_PSESX</name>
<dbReference type="Gene3D" id="3.90.15.10">
    <property type="entry name" value="Topoisomerase I, Chain A, domain 3"/>
    <property type="match status" value="1"/>
</dbReference>
<dbReference type="Proteomes" id="UP000280395">
    <property type="component" value="Unassembled WGS sequence"/>
</dbReference>
<comment type="caution">
    <text evidence="10">The sequence shown here is derived from an EMBL/GenBank/DDBJ whole genome shotgun (WGS) entry which is preliminary data.</text>
</comment>
<dbReference type="Gene3D" id="1.10.132.120">
    <property type="match status" value="1"/>
</dbReference>
<evidence type="ECO:0000256" key="1">
    <source>
        <dbReference type="ARBA" id="ARBA00000213"/>
    </source>
</evidence>
<feature type="compositionally biased region" description="Gly residues" evidence="7">
    <location>
        <begin position="98"/>
        <end position="112"/>
    </location>
</feature>
<comment type="catalytic activity">
    <reaction evidence="1">
        <text>ATP-independent breakage of single-stranded DNA, followed by passage and rejoining.</text>
        <dbReference type="EC" id="5.6.2.1"/>
    </reaction>
</comment>
<dbReference type="GO" id="GO:0003677">
    <property type="term" value="F:DNA binding"/>
    <property type="evidence" value="ECO:0007669"/>
    <property type="project" value="UniProtKB-KW"/>
</dbReference>
<evidence type="ECO:0000256" key="7">
    <source>
        <dbReference type="SAM" id="MobiDB-lite"/>
    </source>
</evidence>
<feature type="domain" description="DNA topoisomerase IB N-terminal" evidence="9">
    <location>
        <begin position="246"/>
        <end position="294"/>
    </location>
</feature>
<dbReference type="GO" id="GO:0006265">
    <property type="term" value="P:DNA topological change"/>
    <property type="evidence" value="ECO:0007669"/>
    <property type="project" value="InterPro"/>
</dbReference>
<accession>A0A3M5V5S3</accession>
<sequence length="560" mass="62107">MALPGTPARRAGYPGALRQPCPGRSGATGRPYRPAQRRQGPGQWPDRRDPGAPRPALGAGRRCRRGDRRQRRCLRRALSVAHSAVARLPVADARGPCPAGGGQPAAGQGPGAGCKPEPAGPRTQQHPQPLAGDRHPDYRRGQQRPCAGAPGRRRHAVTGAHHALLPRPIATASGPDVVGANQGGGRTGLSIWHDRRALRSIRHTGLICCQGTRPMPDSSLPADLPRDLHYVDDTQPGIRRKKVRGKFQYLNAKGERITDADEIKRLNALAVPPAYTDVWICADPRGHLQATGRDARGRKQYRYHPRWREVRDSDKYSRLQAFGAALPRLRKQLEAQIAEPGFTREKVLATVVMLLDATLIRVGNTQYARENKSYGLTTLRNRHVDIKGSEIQFQFRGKSGVEHQVSVKDRRLARVVKRCMELPGQNLFQYLDEDGERHTVSSQDVNDYLHRLTGEDFTAKDYRTWAGTAMALAVLRELAWQPESDAKRHVVAMVKDVARQLGNTPAVCRKCYIHPAVLEHFSLGELSKLPKPRVRKGLKAEEVALAMFLEKLAEDLPHKV</sequence>
<dbReference type="InterPro" id="IPR049331">
    <property type="entry name" value="Top1B_N_bact"/>
</dbReference>
<dbReference type="InterPro" id="IPR035447">
    <property type="entry name" value="DNA_topo_I_N_sf"/>
</dbReference>
<dbReference type="Pfam" id="PF01028">
    <property type="entry name" value="Topoisom_I"/>
    <property type="match status" value="1"/>
</dbReference>
<dbReference type="AlphaFoldDB" id="A0A3M5V5S3"/>
<dbReference type="GO" id="GO:0003917">
    <property type="term" value="F:DNA topoisomerase type I (single strand cut, ATP-independent) activity"/>
    <property type="evidence" value="ECO:0007669"/>
    <property type="project" value="UniProtKB-EC"/>
</dbReference>
<dbReference type="InterPro" id="IPR001631">
    <property type="entry name" value="TopoI"/>
</dbReference>
<dbReference type="Pfam" id="PF21338">
    <property type="entry name" value="Top1B_N_bact"/>
    <property type="match status" value="1"/>
</dbReference>
<evidence type="ECO:0000256" key="3">
    <source>
        <dbReference type="ARBA" id="ARBA00012891"/>
    </source>
</evidence>
<evidence type="ECO:0000259" key="9">
    <source>
        <dbReference type="Pfam" id="PF21338"/>
    </source>
</evidence>
<feature type="region of interest" description="Disordered" evidence="7">
    <location>
        <begin position="96"/>
        <end position="155"/>
    </location>
</feature>
<dbReference type="InterPro" id="IPR011010">
    <property type="entry name" value="DNA_brk_join_enz"/>
</dbReference>
<dbReference type="CDD" id="cd00659">
    <property type="entry name" value="Topo_IB_C"/>
    <property type="match status" value="1"/>
</dbReference>
<evidence type="ECO:0000313" key="11">
    <source>
        <dbReference type="Proteomes" id="UP000280395"/>
    </source>
</evidence>
<keyword evidence="6" id="KW-0413">Isomerase</keyword>
<dbReference type="SUPFAM" id="SSF56349">
    <property type="entry name" value="DNA breaking-rejoining enzymes"/>
    <property type="match status" value="1"/>
</dbReference>
<protein>
    <recommendedName>
        <fullName evidence="3">DNA topoisomerase</fullName>
        <ecNumber evidence="3">5.6.2.1</ecNumber>
    </recommendedName>
</protein>
<keyword evidence="4" id="KW-0799">Topoisomerase</keyword>
<proteinExistence type="inferred from homology"/>
<keyword evidence="5" id="KW-0238">DNA-binding</keyword>
<comment type="similarity">
    <text evidence="2">Belongs to the type IB topoisomerase family.</text>
</comment>
<reference evidence="10 11" key="1">
    <citation type="submission" date="2018-08" db="EMBL/GenBank/DDBJ databases">
        <title>Recombination of ecologically and evolutionarily significant loci maintains genetic cohesion in the Pseudomonas syringae species complex.</title>
        <authorList>
            <person name="Dillon M."/>
            <person name="Thakur S."/>
            <person name="Almeida R.N.D."/>
            <person name="Weir B.S."/>
            <person name="Guttman D.S."/>
        </authorList>
    </citation>
    <scope>NUCLEOTIDE SEQUENCE [LARGE SCALE GENOMIC DNA]</scope>
    <source>
        <strain evidence="10 11">ICMP 14479</strain>
    </source>
</reference>
<dbReference type="PROSITE" id="PS52038">
    <property type="entry name" value="TOPO_IB_2"/>
    <property type="match status" value="1"/>
</dbReference>